<dbReference type="InterPro" id="IPR007813">
    <property type="entry name" value="PilN"/>
</dbReference>
<dbReference type="InterPro" id="IPR052534">
    <property type="entry name" value="Extracell_DNA_Util/SecSys_Comp"/>
</dbReference>
<dbReference type="PANTHER" id="PTHR40278:SF1">
    <property type="entry name" value="DNA UTILIZATION PROTEIN HOFN"/>
    <property type="match status" value="1"/>
</dbReference>
<protein>
    <recommendedName>
        <fullName evidence="3">Fimbrial assembly protein</fullName>
    </recommendedName>
</protein>
<proteinExistence type="predicted"/>
<evidence type="ECO:0000313" key="2">
    <source>
        <dbReference type="Proteomes" id="UP000501130"/>
    </source>
</evidence>
<dbReference type="Proteomes" id="UP000501130">
    <property type="component" value="Chromosome"/>
</dbReference>
<keyword evidence="2" id="KW-1185">Reference proteome</keyword>
<accession>A0ABX6N2G1</accession>
<gene>
    <name evidence="1" type="ORF">HKT17_02015</name>
</gene>
<dbReference type="RefSeq" id="WP_146106626.1">
    <property type="nucleotide sequence ID" value="NZ_CP053084.1"/>
</dbReference>
<sequence length="192" mass="21355">MRVILFNLYPYRVLRETRRKRRFMAELTVGVVLGLGACYAIGSEFSARVARQEEFLGNLSAMESEMATRVAEVQAMKDKVTVLNRQVSALEAVEKESILASRWVSFLDGTVPSNVSMTRLFVSKDVLIINGFTDAVSSLAQWVDQMEAGNSLFESVDLVSVTEPKQTVKGVVDNRHLFEIRAILRGAEHAPG</sequence>
<dbReference type="EMBL" id="CP053084">
    <property type="protein sequence ID" value="QJR28570.1"/>
    <property type="molecule type" value="Genomic_DNA"/>
</dbReference>
<evidence type="ECO:0008006" key="3">
    <source>
        <dbReference type="Google" id="ProtNLM"/>
    </source>
</evidence>
<evidence type="ECO:0000313" key="1">
    <source>
        <dbReference type="EMBL" id="QJR28570.1"/>
    </source>
</evidence>
<dbReference type="Pfam" id="PF05137">
    <property type="entry name" value="PilN"/>
    <property type="match status" value="1"/>
</dbReference>
<reference evidence="1 2" key="1">
    <citation type="submission" date="2020-05" db="EMBL/GenBank/DDBJ databases">
        <title>Compete genome of Limnobacter sp. SAORIC-580.</title>
        <authorList>
            <person name="Song J."/>
            <person name="Cho J.-C."/>
        </authorList>
    </citation>
    <scope>NUCLEOTIDE SEQUENCE [LARGE SCALE GENOMIC DNA]</scope>
    <source>
        <strain evidence="1 2">SAORIC-580</strain>
    </source>
</reference>
<dbReference type="PANTHER" id="PTHR40278">
    <property type="entry name" value="DNA UTILIZATION PROTEIN HOFN"/>
    <property type="match status" value="1"/>
</dbReference>
<organism evidence="1 2">
    <name type="scientific">Limnobacter profundi</name>
    <dbReference type="NCBI Taxonomy" id="2732163"/>
    <lineage>
        <taxon>Bacteria</taxon>
        <taxon>Pseudomonadati</taxon>
        <taxon>Pseudomonadota</taxon>
        <taxon>Betaproteobacteria</taxon>
        <taxon>Burkholderiales</taxon>
        <taxon>Burkholderiaceae</taxon>
        <taxon>Limnobacter</taxon>
    </lineage>
</organism>
<name>A0ABX6N2G1_9BURK</name>